<dbReference type="InterPro" id="IPR001584">
    <property type="entry name" value="Integrase_cat-core"/>
</dbReference>
<evidence type="ECO:0000313" key="4">
    <source>
        <dbReference type="Proteomes" id="UP000663879"/>
    </source>
</evidence>
<protein>
    <submittedName>
        <fullName evidence="3">Uncharacterized protein</fullName>
    </submittedName>
</protein>
<dbReference type="PANTHER" id="PTHR37984">
    <property type="entry name" value="PROTEIN CBG26694"/>
    <property type="match status" value="1"/>
</dbReference>
<dbReference type="GO" id="GO:0015074">
    <property type="term" value="P:DNA integration"/>
    <property type="evidence" value="ECO:0007669"/>
    <property type="project" value="InterPro"/>
</dbReference>
<dbReference type="CDD" id="cd00024">
    <property type="entry name" value="CD_CSD"/>
    <property type="match status" value="1"/>
</dbReference>
<comment type="caution">
    <text evidence="3">The sequence shown here is derived from an EMBL/GenBank/DDBJ whole genome shotgun (WGS) entry which is preliminary data.</text>
</comment>
<dbReference type="AlphaFoldDB" id="A0A814S969"/>
<dbReference type="OrthoDB" id="116216at2759"/>
<dbReference type="PANTHER" id="PTHR37984:SF15">
    <property type="entry name" value="INTEGRASE CATALYTIC DOMAIN-CONTAINING PROTEIN"/>
    <property type="match status" value="1"/>
</dbReference>
<dbReference type="SMART" id="SM00298">
    <property type="entry name" value="CHROMO"/>
    <property type="match status" value="1"/>
</dbReference>
<dbReference type="InterPro" id="IPR000953">
    <property type="entry name" value="Chromo/chromo_shadow_dom"/>
</dbReference>
<dbReference type="InterPro" id="IPR023780">
    <property type="entry name" value="Chromo_domain"/>
</dbReference>
<dbReference type="InterPro" id="IPR050951">
    <property type="entry name" value="Retrovirus_Pol_polyprotein"/>
</dbReference>
<evidence type="ECO:0000259" key="1">
    <source>
        <dbReference type="PROSITE" id="PS50013"/>
    </source>
</evidence>
<organism evidence="3 4">
    <name type="scientific">Brachionus calyciflorus</name>
    <dbReference type="NCBI Taxonomy" id="104777"/>
    <lineage>
        <taxon>Eukaryota</taxon>
        <taxon>Metazoa</taxon>
        <taxon>Spiralia</taxon>
        <taxon>Gnathifera</taxon>
        <taxon>Rotifera</taxon>
        <taxon>Eurotatoria</taxon>
        <taxon>Monogononta</taxon>
        <taxon>Pseudotrocha</taxon>
        <taxon>Ploima</taxon>
        <taxon>Brachionidae</taxon>
        <taxon>Brachionus</taxon>
    </lineage>
</organism>
<reference evidence="3" key="1">
    <citation type="submission" date="2021-02" db="EMBL/GenBank/DDBJ databases">
        <authorList>
            <person name="Nowell W R."/>
        </authorList>
    </citation>
    <scope>NUCLEOTIDE SEQUENCE</scope>
    <source>
        <strain evidence="3">Ploen Becks lab</strain>
    </source>
</reference>
<dbReference type="Proteomes" id="UP000663879">
    <property type="component" value="Unassembled WGS sequence"/>
</dbReference>
<proteinExistence type="predicted"/>
<dbReference type="InterPro" id="IPR012337">
    <property type="entry name" value="RNaseH-like_sf"/>
</dbReference>
<feature type="domain" description="Integrase catalytic" evidence="2">
    <location>
        <begin position="1"/>
        <end position="99"/>
    </location>
</feature>
<evidence type="ECO:0000313" key="3">
    <source>
        <dbReference type="EMBL" id="CAF1144907.1"/>
    </source>
</evidence>
<dbReference type="InterPro" id="IPR036397">
    <property type="entry name" value="RNaseH_sf"/>
</dbReference>
<dbReference type="EMBL" id="CAJNOC010010991">
    <property type="protein sequence ID" value="CAF1144907.1"/>
    <property type="molecule type" value="Genomic_DNA"/>
</dbReference>
<feature type="non-terminal residue" evidence="3">
    <location>
        <position position="1"/>
    </location>
</feature>
<sequence>LFGPFEELLSDQGRVFCNQILDKLKNNIGFLHITTSAYNPRTNGITERFNQTLIEALRKHAEANVENWPKYLPYVLMAYRSRVHSTTGFTPFELMIGRKMLPFLDWTEKENDSSAIVKTGEEIKILFDRSHTKAIENIKNNQIKQVKNQNSAQNTVLERIPNGSTVFIKCEGLLTKLEARFKGPYKVINQTKRGNYLLSNALNEKLPDSVPRHKLKIVENDDSLPLESAEVEKILKDKMVGKESFYLVKWKDLPTSESSWIPERYFNSIKIVNDYKANKSNNRPIRICRKNQQVNFSLIAILLFLISGICGKEENVKGIKINNSNFRLCSHSFHRNLVNMNTLCQMKPKKDRSIVTNYLKNNDIYLNSKTYIAKFFTFGRVINQVYGNGFHCLMKKHMLTTSMSFWGEKFESLRTEFVKLNRRECKLMVDYRLCENMPMDCE</sequence>
<keyword evidence="4" id="KW-1185">Reference proteome</keyword>
<accession>A0A814S969</accession>
<dbReference type="Gene3D" id="2.40.50.40">
    <property type="match status" value="1"/>
</dbReference>
<dbReference type="SUPFAM" id="SSF53098">
    <property type="entry name" value="Ribonuclease H-like"/>
    <property type="match status" value="1"/>
</dbReference>
<dbReference type="PROSITE" id="PS50994">
    <property type="entry name" value="INTEGRASE"/>
    <property type="match status" value="1"/>
</dbReference>
<dbReference type="Gene3D" id="3.30.420.10">
    <property type="entry name" value="Ribonuclease H-like superfamily/Ribonuclease H"/>
    <property type="match status" value="1"/>
</dbReference>
<dbReference type="Pfam" id="PF00385">
    <property type="entry name" value="Chromo"/>
    <property type="match status" value="1"/>
</dbReference>
<feature type="non-terminal residue" evidence="3">
    <location>
        <position position="442"/>
    </location>
</feature>
<name>A0A814S969_9BILA</name>
<dbReference type="InterPro" id="IPR016197">
    <property type="entry name" value="Chromo-like_dom_sf"/>
</dbReference>
<dbReference type="PROSITE" id="PS50013">
    <property type="entry name" value="CHROMO_2"/>
    <property type="match status" value="1"/>
</dbReference>
<dbReference type="SUPFAM" id="SSF54160">
    <property type="entry name" value="Chromo domain-like"/>
    <property type="match status" value="1"/>
</dbReference>
<feature type="domain" description="Chromo" evidence="1">
    <location>
        <begin position="229"/>
        <end position="275"/>
    </location>
</feature>
<gene>
    <name evidence="3" type="ORF">OXX778_LOCUS23056</name>
</gene>
<dbReference type="GO" id="GO:0003676">
    <property type="term" value="F:nucleic acid binding"/>
    <property type="evidence" value="ECO:0007669"/>
    <property type="project" value="InterPro"/>
</dbReference>
<evidence type="ECO:0000259" key="2">
    <source>
        <dbReference type="PROSITE" id="PS50994"/>
    </source>
</evidence>